<feature type="domain" description="Outer membrane protein OmpA-like transmembrane" evidence="4">
    <location>
        <begin position="26"/>
        <end position="207"/>
    </location>
</feature>
<dbReference type="EMBL" id="JBHSNL010000006">
    <property type="protein sequence ID" value="MFC5546647.1"/>
    <property type="molecule type" value="Genomic_DNA"/>
</dbReference>
<keyword evidence="2" id="KW-0626">Porin</keyword>
<reference evidence="6" key="1">
    <citation type="journal article" date="2019" name="Int. J. Syst. Evol. Microbiol.">
        <title>The Global Catalogue of Microorganisms (GCM) 10K type strain sequencing project: providing services to taxonomists for standard genome sequencing and annotation.</title>
        <authorList>
            <consortium name="The Broad Institute Genomics Platform"/>
            <consortium name="The Broad Institute Genome Sequencing Center for Infectious Disease"/>
            <person name="Wu L."/>
            <person name="Ma J."/>
        </authorList>
    </citation>
    <scope>NUCLEOTIDE SEQUENCE [LARGE SCALE GENOMIC DNA]</scope>
    <source>
        <strain evidence="6">CGMCC 4.1799</strain>
    </source>
</reference>
<gene>
    <name evidence="5" type="ORF">ACFPQA_16395</name>
</gene>
<dbReference type="SUPFAM" id="SSF56925">
    <property type="entry name" value="OMPA-like"/>
    <property type="match status" value="1"/>
</dbReference>
<evidence type="ECO:0000313" key="5">
    <source>
        <dbReference type="EMBL" id="MFC5546647.1"/>
    </source>
</evidence>
<dbReference type="Pfam" id="PF01389">
    <property type="entry name" value="OmpA_membrane"/>
    <property type="match status" value="1"/>
</dbReference>
<keyword evidence="2" id="KW-0812">Transmembrane</keyword>
<organism evidence="5 6">
    <name type="scientific">Marinobacter koreensis</name>
    <dbReference type="NCBI Taxonomy" id="335974"/>
    <lineage>
        <taxon>Bacteria</taxon>
        <taxon>Pseudomonadati</taxon>
        <taxon>Pseudomonadota</taxon>
        <taxon>Gammaproteobacteria</taxon>
        <taxon>Pseudomonadales</taxon>
        <taxon>Marinobacteraceae</taxon>
        <taxon>Marinobacter</taxon>
    </lineage>
</organism>
<proteinExistence type="inferred from homology"/>
<evidence type="ECO:0000256" key="1">
    <source>
        <dbReference type="ARBA" id="ARBA00005710"/>
    </source>
</evidence>
<dbReference type="Gene3D" id="2.40.160.20">
    <property type="match status" value="1"/>
</dbReference>
<name>A0ABW0RR76_9GAMM</name>
<evidence type="ECO:0000256" key="2">
    <source>
        <dbReference type="ARBA" id="ARBA00023114"/>
    </source>
</evidence>
<keyword evidence="2" id="KW-0813">Transport</keyword>
<keyword evidence="2" id="KW-0406">Ion transport</keyword>
<protein>
    <submittedName>
        <fullName evidence="5">Outer membrane beta-barrel protein</fullName>
    </submittedName>
</protein>
<dbReference type="InterPro" id="IPR000498">
    <property type="entry name" value="OmpA-like_TM_dom"/>
</dbReference>
<evidence type="ECO:0000313" key="6">
    <source>
        <dbReference type="Proteomes" id="UP001596055"/>
    </source>
</evidence>
<keyword evidence="3" id="KW-0732">Signal</keyword>
<evidence type="ECO:0000259" key="4">
    <source>
        <dbReference type="Pfam" id="PF01389"/>
    </source>
</evidence>
<keyword evidence="6" id="KW-1185">Reference proteome</keyword>
<dbReference type="Proteomes" id="UP001596055">
    <property type="component" value="Unassembled WGS sequence"/>
</dbReference>
<comment type="similarity">
    <text evidence="1">Belongs to the outer membrane OOP (TC 1.B.6) superfamily. OmpA family.</text>
</comment>
<accession>A0ABW0RR76</accession>
<feature type="chain" id="PRO_5047540179" evidence="3">
    <location>
        <begin position="27"/>
        <end position="207"/>
    </location>
</feature>
<feature type="signal peptide" evidence="3">
    <location>
        <begin position="1"/>
        <end position="26"/>
    </location>
</feature>
<dbReference type="InterPro" id="IPR011250">
    <property type="entry name" value="OMP/PagP_B-barrel"/>
</dbReference>
<dbReference type="RefSeq" id="WP_248158876.1">
    <property type="nucleotide sequence ID" value="NZ_JAKZAJ010000004.1"/>
</dbReference>
<comment type="caution">
    <text evidence="5">The sequence shown here is derived from an EMBL/GenBank/DDBJ whole genome shotgun (WGS) entry which is preliminary data.</text>
</comment>
<sequence length="207" mass="22309">MLKTGKLWSLAVVASTFIGLSGPSNAADRYAGLSAGQATVKDFCDGLSGDLCDDKAWTGRLYAGGFFDKYLAFEGGYRYVADSSIEISDPALGQLALDASYHMFDGSLLVFTPEYSNVRLFMKVGAQYWRQTLDASVSTAGFSGSDSDTSNGVSLRTGVGATLGITERFGVRVAWDYIKDVGDNRGTDLKNFKSDMQVFSIGPEIRF</sequence>
<evidence type="ECO:0000256" key="3">
    <source>
        <dbReference type="SAM" id="SignalP"/>
    </source>
</evidence>